<sequence length="380" mass="40365">MESLPILLTSFLTLAALAGCNPVADDGKEDATAPVRRVQTVIAAPAQTTNVRAFPSVLEPPQITSLAFEVGGRLSTVDLQIGQTVSKGDVLLTVDPEDFTFQLRQAEAAMAEAQSALINAQDEAERQTRLFERGVASKAARDRAVTQLKQAHARAEQAHFSLELVRGSSDDASLEAPFDGVINSISVQNFGVVQPGQPVLTLYKDDGLQAEVLVSYKIVSQLSLNDAVTIRPADRPDAALTAHITEIARRAPAVSAFPVVVKLDETPDSLRSGMAVEVLIELPHAPEKRAIPLPVSALATQLSGDLELLTPSGSERRGQVFVFKDGLIEAREVAVSGVDETRIIVTGGLGAGERVVSAGVPFVYPGQKVALWENPAEDGQ</sequence>
<dbReference type="Gene3D" id="2.40.420.20">
    <property type="match status" value="1"/>
</dbReference>
<dbReference type="InterPro" id="IPR058625">
    <property type="entry name" value="MdtA-like_BSH"/>
</dbReference>
<evidence type="ECO:0000259" key="4">
    <source>
        <dbReference type="Pfam" id="PF25917"/>
    </source>
</evidence>
<dbReference type="Pfam" id="PF25917">
    <property type="entry name" value="BSH_RND"/>
    <property type="match status" value="1"/>
</dbReference>
<keyword evidence="2" id="KW-0175">Coiled coil</keyword>
<dbReference type="Gene3D" id="1.10.287.470">
    <property type="entry name" value="Helix hairpin bin"/>
    <property type="match status" value="1"/>
</dbReference>
<dbReference type="SUPFAM" id="SSF111369">
    <property type="entry name" value="HlyD-like secretion proteins"/>
    <property type="match status" value="1"/>
</dbReference>
<feature type="domain" description="Multidrug resistance protein MdtA-like barrel-sandwich hybrid" evidence="4">
    <location>
        <begin position="69"/>
        <end position="198"/>
    </location>
</feature>
<gene>
    <name evidence="5" type="ORF">FH759_08030</name>
</gene>
<feature type="chain" id="PRO_5028822913" evidence="3">
    <location>
        <begin position="19"/>
        <end position="380"/>
    </location>
</feature>
<dbReference type="Proteomes" id="UP000483078">
    <property type="component" value="Unassembled WGS sequence"/>
</dbReference>
<evidence type="ECO:0000256" key="1">
    <source>
        <dbReference type="ARBA" id="ARBA00009477"/>
    </source>
</evidence>
<dbReference type="PANTHER" id="PTHR30469:SF15">
    <property type="entry name" value="HLYD FAMILY OF SECRETION PROTEINS"/>
    <property type="match status" value="1"/>
</dbReference>
<comment type="caution">
    <text evidence="5">The sequence shown here is derived from an EMBL/GenBank/DDBJ whole genome shotgun (WGS) entry which is preliminary data.</text>
</comment>
<proteinExistence type="inferred from homology"/>
<feature type="signal peptide" evidence="3">
    <location>
        <begin position="1"/>
        <end position="18"/>
    </location>
</feature>
<dbReference type="Gene3D" id="2.40.50.100">
    <property type="match status" value="1"/>
</dbReference>
<dbReference type="Gene3D" id="2.40.30.170">
    <property type="match status" value="1"/>
</dbReference>
<dbReference type="AlphaFoldDB" id="A0A7C9HBU9"/>
<accession>A0A7C9HBU9</accession>
<protein>
    <submittedName>
        <fullName evidence="5">Efflux RND transporter periplasmic adaptor subunit</fullName>
    </submittedName>
</protein>
<feature type="coiled-coil region" evidence="2">
    <location>
        <begin position="103"/>
        <end position="130"/>
    </location>
</feature>
<reference evidence="5 6" key="1">
    <citation type="submission" date="2019-06" db="EMBL/GenBank/DDBJ databases">
        <title>Enrichment of Autotrophic Halophilic Microorganisms from Red Sea Brine Pool Using Microbial Electrosynthesis System.</title>
        <authorList>
            <person name="Alqahtani M.F."/>
            <person name="Bajracharya S."/>
            <person name="Katuri K.P."/>
            <person name="Ali M."/>
            <person name="Saikaly P.E."/>
        </authorList>
    </citation>
    <scope>NUCLEOTIDE SEQUENCE [LARGE SCALE GENOMIC DNA]</scope>
    <source>
        <strain evidence="5">MES6</strain>
    </source>
</reference>
<dbReference type="InterPro" id="IPR006143">
    <property type="entry name" value="RND_pump_MFP"/>
</dbReference>
<dbReference type="GO" id="GO:0015562">
    <property type="term" value="F:efflux transmembrane transporter activity"/>
    <property type="evidence" value="ECO:0007669"/>
    <property type="project" value="TreeGrafter"/>
</dbReference>
<name>A0A7C9HBU9_9RHOB</name>
<evidence type="ECO:0000313" key="5">
    <source>
        <dbReference type="EMBL" id="MTJ04625.1"/>
    </source>
</evidence>
<dbReference type="GO" id="GO:1990281">
    <property type="term" value="C:efflux pump complex"/>
    <property type="evidence" value="ECO:0007669"/>
    <property type="project" value="TreeGrafter"/>
</dbReference>
<dbReference type="NCBIfam" id="TIGR01730">
    <property type="entry name" value="RND_mfp"/>
    <property type="match status" value="1"/>
</dbReference>
<organism evidence="5 6">
    <name type="scientific">Sediminimonas qiaohouensis</name>
    <dbReference type="NCBI Taxonomy" id="552061"/>
    <lineage>
        <taxon>Bacteria</taxon>
        <taxon>Pseudomonadati</taxon>
        <taxon>Pseudomonadota</taxon>
        <taxon>Alphaproteobacteria</taxon>
        <taxon>Rhodobacterales</taxon>
        <taxon>Roseobacteraceae</taxon>
        <taxon>Sediminimonas</taxon>
    </lineage>
</organism>
<dbReference type="PANTHER" id="PTHR30469">
    <property type="entry name" value="MULTIDRUG RESISTANCE PROTEIN MDTA"/>
    <property type="match status" value="1"/>
</dbReference>
<evidence type="ECO:0000256" key="2">
    <source>
        <dbReference type="SAM" id="Coils"/>
    </source>
</evidence>
<evidence type="ECO:0000256" key="3">
    <source>
        <dbReference type="SAM" id="SignalP"/>
    </source>
</evidence>
<dbReference type="EMBL" id="VENJ01000010">
    <property type="protein sequence ID" value="MTJ04625.1"/>
    <property type="molecule type" value="Genomic_DNA"/>
</dbReference>
<dbReference type="RefSeq" id="WP_273249320.1">
    <property type="nucleotide sequence ID" value="NZ_VENJ01000010.1"/>
</dbReference>
<evidence type="ECO:0000313" key="6">
    <source>
        <dbReference type="Proteomes" id="UP000483078"/>
    </source>
</evidence>
<comment type="similarity">
    <text evidence="1">Belongs to the membrane fusion protein (MFP) (TC 8.A.1) family.</text>
</comment>
<keyword evidence="3" id="KW-0732">Signal</keyword>